<dbReference type="PROSITE" id="PS00028">
    <property type="entry name" value="ZINC_FINGER_C2H2_1"/>
    <property type="match status" value="2"/>
</dbReference>
<dbReference type="EMBL" id="JAVRRF010000054">
    <property type="protein sequence ID" value="KAK5048737.1"/>
    <property type="molecule type" value="Genomic_DNA"/>
</dbReference>
<sequence length="951" mass="105475">MPKIAGHPRAKEKEKKCAYCERMFTKEEHLKRHERSHTGEKPFKCIKCNKSYGRSDVLVRHLQRHSLEDLGRASSVSKSTGNGARNGTGNAPELISRNDRTPLESAANRPEQQETPPQTQHQALHSSNVDRSFNMPAENHCDLTGSQPPLSRVLLSRNIEDSVDLDPLATAQQPPYGRHRPEIPAETFPRTTDFWNPEMHEVLGGEGQQEWCILQPLPPPDPENVLQPGSTSLDGGLAITISSSDSKNTTPELSSWQIMHDQGIMAQGPPQKGVEEGSAARGSDTMATRHPSFQLGQLMSPIENGERCELDPFLSDTDFSGYNYFSPGILDHLAFPTPGSPVLETPPVSETSTNKPESLFSVHQIQRMQKLWCGQRTAPAVRHVRILWHNVVQHRAANIFSRPPDADQHEAPRSRRQGVSRWGMDETCLKRLVEFCKELEGNTHPQDLTDVAPLTSTQTGSDAEAGISWSGFSKDGFPTIEVLEAGLDLLFQCPCLPFLHKATFDAETTPTSLLLPICLLSLQSLYSERSKSFVLRYQKEDIDECQAHMLCVQLLHVAEKHGLFVTPEGDDLALELQAGPSDREGSWKAWSRAESVKLMISCLLWMDMAYARLMGSAGVLNMDEVEIHSPCEVVLFEAPTSSRFLQAAQRGALLLMPRLRVHNFYLDPPSTLTHHSLETILVALYLQTTTIRHRLPVAHYRSLESRAPSTAEAFSRSSKANEVIKTLLLLPSRYARLFRQRHRVSAFAWHNVCIALTADLDLLEIAAGREGLESAQTALVAVNNWAKTPSARRATLHAAQIFDILSSSRLSESNIARPDLLLFNSALIISMYLFVSSREEADQDASTFELLQDIDWTIVAGEGICGPSQPGPASPEHTPQHLDSTSYAARDFIQNGGPVSFAGVGQCNNGVTAKKVLLSYVHLLEDVGKWRGSRYSRLLSTMSEFGMEGIQ</sequence>
<accession>A0ABR0IV79</accession>
<evidence type="ECO:0000256" key="5">
    <source>
        <dbReference type="ARBA" id="ARBA00022833"/>
    </source>
</evidence>
<keyword evidence="5" id="KW-0862">Zinc</keyword>
<feature type="compositionally biased region" description="Low complexity" evidence="8">
    <location>
        <begin position="80"/>
        <end position="91"/>
    </location>
</feature>
<comment type="caution">
    <text evidence="10">The sequence shown here is derived from an EMBL/GenBank/DDBJ whole genome shotgun (WGS) entry which is preliminary data.</text>
</comment>
<evidence type="ECO:0000256" key="8">
    <source>
        <dbReference type="SAM" id="MobiDB-lite"/>
    </source>
</evidence>
<keyword evidence="11" id="KW-1185">Reference proteome</keyword>
<dbReference type="PANTHER" id="PTHR40626:SF7">
    <property type="entry name" value="TRANSCRIPTION FACTOR, PUTATIVE (AFU_ORTHOLOGUE AFUA_1G04110)-RELATED"/>
    <property type="match status" value="1"/>
</dbReference>
<feature type="domain" description="C2H2-type" evidence="9">
    <location>
        <begin position="15"/>
        <end position="42"/>
    </location>
</feature>
<dbReference type="PROSITE" id="PS50157">
    <property type="entry name" value="ZINC_FINGER_C2H2_2"/>
    <property type="match status" value="2"/>
</dbReference>
<organism evidence="10 11">
    <name type="scientific">Exophiala sideris</name>
    <dbReference type="NCBI Taxonomy" id="1016849"/>
    <lineage>
        <taxon>Eukaryota</taxon>
        <taxon>Fungi</taxon>
        <taxon>Dikarya</taxon>
        <taxon>Ascomycota</taxon>
        <taxon>Pezizomycotina</taxon>
        <taxon>Eurotiomycetes</taxon>
        <taxon>Chaetothyriomycetidae</taxon>
        <taxon>Chaetothyriales</taxon>
        <taxon>Herpotrichiellaceae</taxon>
        <taxon>Exophiala</taxon>
    </lineage>
</organism>
<dbReference type="Gene3D" id="3.30.160.60">
    <property type="entry name" value="Classic Zinc Finger"/>
    <property type="match status" value="2"/>
</dbReference>
<evidence type="ECO:0000256" key="4">
    <source>
        <dbReference type="ARBA" id="ARBA00022771"/>
    </source>
</evidence>
<evidence type="ECO:0000256" key="2">
    <source>
        <dbReference type="ARBA" id="ARBA00022723"/>
    </source>
</evidence>
<evidence type="ECO:0000256" key="3">
    <source>
        <dbReference type="ARBA" id="ARBA00022737"/>
    </source>
</evidence>
<feature type="region of interest" description="Disordered" evidence="8">
    <location>
        <begin position="70"/>
        <end position="125"/>
    </location>
</feature>
<reference evidence="10 11" key="1">
    <citation type="submission" date="2023-08" db="EMBL/GenBank/DDBJ databases">
        <title>Black Yeasts Isolated from many extreme environments.</title>
        <authorList>
            <person name="Coleine C."/>
            <person name="Stajich J.E."/>
            <person name="Selbmann L."/>
        </authorList>
    </citation>
    <scope>NUCLEOTIDE SEQUENCE [LARGE SCALE GENOMIC DNA]</scope>
    <source>
        <strain evidence="10 11">CCFEE 6328</strain>
    </source>
</reference>
<keyword evidence="4 7" id="KW-0863">Zinc-finger</keyword>
<dbReference type="Proteomes" id="UP001345691">
    <property type="component" value="Unassembled WGS sequence"/>
</dbReference>
<evidence type="ECO:0000259" key="9">
    <source>
        <dbReference type="PROSITE" id="PS50157"/>
    </source>
</evidence>
<evidence type="ECO:0000256" key="7">
    <source>
        <dbReference type="PROSITE-ProRule" id="PRU00042"/>
    </source>
</evidence>
<dbReference type="InterPro" id="IPR013087">
    <property type="entry name" value="Znf_C2H2_type"/>
</dbReference>
<dbReference type="SMART" id="SM00355">
    <property type="entry name" value="ZnF_C2H2"/>
    <property type="match status" value="2"/>
</dbReference>
<keyword evidence="3" id="KW-0677">Repeat</keyword>
<protein>
    <recommendedName>
        <fullName evidence="9">C2H2-type domain-containing protein</fullName>
    </recommendedName>
</protein>
<feature type="domain" description="C2H2-type" evidence="9">
    <location>
        <begin position="43"/>
        <end position="70"/>
    </location>
</feature>
<dbReference type="SUPFAM" id="SSF57667">
    <property type="entry name" value="beta-beta-alpha zinc fingers"/>
    <property type="match status" value="1"/>
</dbReference>
<keyword evidence="2" id="KW-0479">Metal-binding</keyword>
<comment type="subcellular location">
    <subcellularLocation>
        <location evidence="1">Nucleus</location>
    </subcellularLocation>
</comment>
<name>A0ABR0IV79_9EURO</name>
<gene>
    <name evidence="10" type="ORF">LTR69_011328</name>
</gene>
<dbReference type="InterPro" id="IPR036236">
    <property type="entry name" value="Znf_C2H2_sf"/>
</dbReference>
<evidence type="ECO:0000313" key="10">
    <source>
        <dbReference type="EMBL" id="KAK5048737.1"/>
    </source>
</evidence>
<dbReference type="Pfam" id="PF00096">
    <property type="entry name" value="zf-C2H2"/>
    <property type="match status" value="1"/>
</dbReference>
<dbReference type="InterPro" id="IPR051059">
    <property type="entry name" value="VerF-like"/>
</dbReference>
<proteinExistence type="predicted"/>
<keyword evidence="6" id="KW-0539">Nucleus</keyword>
<evidence type="ECO:0000313" key="11">
    <source>
        <dbReference type="Proteomes" id="UP001345691"/>
    </source>
</evidence>
<evidence type="ECO:0000256" key="1">
    <source>
        <dbReference type="ARBA" id="ARBA00004123"/>
    </source>
</evidence>
<dbReference type="PANTHER" id="PTHR40626">
    <property type="entry name" value="MIP31509P"/>
    <property type="match status" value="1"/>
</dbReference>
<evidence type="ECO:0000256" key="6">
    <source>
        <dbReference type="ARBA" id="ARBA00023242"/>
    </source>
</evidence>